<evidence type="ECO:0000256" key="1">
    <source>
        <dbReference type="SAM" id="MobiDB-lite"/>
    </source>
</evidence>
<dbReference type="Gene3D" id="2.30.29.30">
    <property type="entry name" value="Pleckstrin-homology domain (PH domain)/Phosphotyrosine-binding domain (PTB)"/>
    <property type="match status" value="1"/>
</dbReference>
<organism evidence="3 4">
    <name type="scientific">Rotaria socialis</name>
    <dbReference type="NCBI Taxonomy" id="392032"/>
    <lineage>
        <taxon>Eukaryota</taxon>
        <taxon>Metazoa</taxon>
        <taxon>Spiralia</taxon>
        <taxon>Gnathifera</taxon>
        <taxon>Rotifera</taxon>
        <taxon>Eurotatoria</taxon>
        <taxon>Bdelloidea</taxon>
        <taxon>Philodinida</taxon>
        <taxon>Philodinidae</taxon>
        <taxon>Rotaria</taxon>
    </lineage>
</organism>
<name>A0A820QGE9_9BILA</name>
<proteinExistence type="predicted"/>
<dbReference type="InterPro" id="IPR004182">
    <property type="entry name" value="GRAM"/>
</dbReference>
<dbReference type="Proteomes" id="UP000663862">
    <property type="component" value="Unassembled WGS sequence"/>
</dbReference>
<dbReference type="EMBL" id="CAJOBQ010000811">
    <property type="protein sequence ID" value="CAF4420682.1"/>
    <property type="molecule type" value="Genomic_DNA"/>
</dbReference>
<evidence type="ECO:0000313" key="3">
    <source>
        <dbReference type="EMBL" id="CAF4420682.1"/>
    </source>
</evidence>
<protein>
    <recommendedName>
        <fullName evidence="2">GRAM domain-containing protein</fullName>
    </recommendedName>
</protein>
<dbReference type="InterPro" id="IPR051482">
    <property type="entry name" value="Cholesterol_transport"/>
</dbReference>
<gene>
    <name evidence="3" type="ORF">TSG867_LOCUS14497</name>
</gene>
<dbReference type="GO" id="GO:0032934">
    <property type="term" value="F:sterol binding"/>
    <property type="evidence" value="ECO:0007669"/>
    <property type="project" value="TreeGrafter"/>
</dbReference>
<dbReference type="GO" id="GO:0140268">
    <property type="term" value="C:endoplasmic reticulum-plasma membrane contact site"/>
    <property type="evidence" value="ECO:0007669"/>
    <property type="project" value="TreeGrafter"/>
</dbReference>
<dbReference type="GO" id="GO:0120015">
    <property type="term" value="F:sterol transfer activity"/>
    <property type="evidence" value="ECO:0007669"/>
    <property type="project" value="TreeGrafter"/>
</dbReference>
<dbReference type="GO" id="GO:0032366">
    <property type="term" value="P:intracellular sterol transport"/>
    <property type="evidence" value="ECO:0007669"/>
    <property type="project" value="TreeGrafter"/>
</dbReference>
<accession>A0A820QGE9</accession>
<dbReference type="GO" id="GO:0005886">
    <property type="term" value="C:plasma membrane"/>
    <property type="evidence" value="ECO:0007669"/>
    <property type="project" value="TreeGrafter"/>
</dbReference>
<dbReference type="AlphaFoldDB" id="A0A820QGE9"/>
<feature type="region of interest" description="Disordered" evidence="1">
    <location>
        <begin position="1"/>
        <end position="93"/>
    </location>
</feature>
<evidence type="ECO:0000313" key="4">
    <source>
        <dbReference type="Proteomes" id="UP000663862"/>
    </source>
</evidence>
<dbReference type="GO" id="GO:0005789">
    <property type="term" value="C:endoplasmic reticulum membrane"/>
    <property type="evidence" value="ECO:0007669"/>
    <property type="project" value="TreeGrafter"/>
</dbReference>
<reference evidence="3" key="1">
    <citation type="submission" date="2021-02" db="EMBL/GenBank/DDBJ databases">
        <authorList>
            <person name="Nowell W R."/>
        </authorList>
    </citation>
    <scope>NUCLEOTIDE SEQUENCE</scope>
</reference>
<feature type="domain" description="GRAM" evidence="2">
    <location>
        <begin position="99"/>
        <end position="166"/>
    </location>
</feature>
<feature type="compositionally biased region" description="Polar residues" evidence="1">
    <location>
        <begin position="53"/>
        <end position="73"/>
    </location>
</feature>
<comment type="caution">
    <text evidence="3">The sequence shown here is derived from an EMBL/GenBank/DDBJ whole genome shotgun (WGS) entry which is preliminary data.</text>
</comment>
<feature type="compositionally biased region" description="Basic and acidic residues" evidence="1">
    <location>
        <begin position="1"/>
        <end position="13"/>
    </location>
</feature>
<dbReference type="InterPro" id="IPR011993">
    <property type="entry name" value="PH-like_dom_sf"/>
</dbReference>
<sequence length="179" mass="20355">MSHHNHEGEKANVEDEPLQNGNHQHEPSNQKFLSIMDHLKMRVQRNKLAKLNSPDSPDDASSVNINGYTSSKSNKSEGQESTRSERKQIGNSNFQIRDEDFHTIFGNVSSKEQLIVAYPCAWQKEISTHGRVFLSTNYLSFYACFLQSEESVQIPYKDITSVTREESAVIIPNAIKLRT</sequence>
<dbReference type="PANTHER" id="PTHR23319">
    <property type="entry name" value="GRAM DOMAIN CONTAINING 1B, ISOFORM E"/>
    <property type="match status" value="1"/>
</dbReference>
<feature type="compositionally biased region" description="Basic and acidic residues" evidence="1">
    <location>
        <begin position="74"/>
        <end position="88"/>
    </location>
</feature>
<dbReference type="Pfam" id="PF02893">
    <property type="entry name" value="GRAM"/>
    <property type="match status" value="1"/>
</dbReference>
<dbReference type="PANTHER" id="PTHR23319:SF4">
    <property type="entry name" value="GRAM DOMAIN CONTAINING 1B, ISOFORM E"/>
    <property type="match status" value="1"/>
</dbReference>
<dbReference type="SMART" id="SM00568">
    <property type="entry name" value="GRAM"/>
    <property type="match status" value="1"/>
</dbReference>
<evidence type="ECO:0000259" key="2">
    <source>
        <dbReference type="SMART" id="SM00568"/>
    </source>
</evidence>